<dbReference type="GO" id="GO:0120009">
    <property type="term" value="P:intermembrane lipid transfer"/>
    <property type="evidence" value="ECO:0007669"/>
    <property type="project" value="UniProtKB-ARBA"/>
</dbReference>
<accession>A0A0C3S7U0</accession>
<dbReference type="SMART" id="SM00233">
    <property type="entry name" value="PH"/>
    <property type="match status" value="1"/>
</dbReference>
<feature type="region of interest" description="Disordered" evidence="5">
    <location>
        <begin position="330"/>
        <end position="378"/>
    </location>
</feature>
<dbReference type="GO" id="GO:0034727">
    <property type="term" value="P:piecemeal microautophagy of the nucleus"/>
    <property type="evidence" value="ECO:0007669"/>
    <property type="project" value="TreeGrafter"/>
</dbReference>
<name>A0A0C3S7U0_PHLG1</name>
<sequence length="741" mass="82487">MQSASNARPVVDVSLAPVRPLATYAGQCSEVIVEGWVLKKRRKKMQGFARRYFVLDQSGVLSYSVHPGEAPRDQILLPQAAITTVTGRKDIHVDSNTATFHIKCLSGEDFTRWIAAFRTFTASDAATVGRQSSVSRSSRSTPRVGYYNRSGALIDEIGTTITELQGAFTALLDEDMKKRQMSIPRSPQHSKDHSGAMLSIFKHRKSMHSAQGASISQEVSPDDYFNSDGSPALSPAMQRLQSSLQALQYQHSALLQTLRPHPEPGPSLRASPLLATAKEEDEMRSMTSTFSTLGRTSVGSHRLSSHSDASIWYDAPEYDGAEEFVLDELPAEDSQTSKLSDKSGSGVTTPDADTESESDTEDDVQSEPPKSTSENNVQTVVRRTQLPSLPVGDEGSLFSVLKKNVGKDLAQVTLPVSFNEPLTLLQRMAEELEYYDLLGKAVKSGDPVERLCFVAAFAVSAYANTKHRTGRKGFNPMLAETFEEPRMRFVAEKVCHNPVVLAYHAEGDGWELYATSSGKTKFWGKSLEIIPQGATHLIIGNDHYEWTKPSSFMRNLMMGTKYLEHCGKMVIENTSTGARCAMEFKESGYWGVSNQVAGTVHSPNGDVVSHLEGKWDEQLAQKLDASTLRVLWRISPFPRNAPEYYGFTSFGITLNEITSDLANKLPPTDSRLRPDVRALEEGSLDLAEHEKARVEELQRERRKQGEERKPRWFRKVGEEWQYVGGYWEERARGWEGIEALW</sequence>
<keyword evidence="3" id="KW-0445">Lipid transport</keyword>
<dbReference type="EMBL" id="KN840439">
    <property type="protein sequence ID" value="KIP12631.1"/>
    <property type="molecule type" value="Genomic_DNA"/>
</dbReference>
<keyword evidence="8" id="KW-1185">Reference proteome</keyword>
<evidence type="ECO:0000256" key="1">
    <source>
        <dbReference type="ARBA" id="ARBA00008842"/>
    </source>
</evidence>
<dbReference type="InterPro" id="IPR001849">
    <property type="entry name" value="PH_domain"/>
</dbReference>
<gene>
    <name evidence="7" type="ORF">PHLGIDRAFT_98104</name>
</gene>
<evidence type="ECO:0000256" key="3">
    <source>
        <dbReference type="ARBA" id="ARBA00023055"/>
    </source>
</evidence>
<dbReference type="STRING" id="745531.A0A0C3S7U0"/>
<protein>
    <recommendedName>
        <fullName evidence="6">PH domain-containing protein</fullName>
    </recommendedName>
</protein>
<feature type="compositionally biased region" description="Polar residues" evidence="5">
    <location>
        <begin position="368"/>
        <end position="378"/>
    </location>
</feature>
<dbReference type="GO" id="GO:0097038">
    <property type="term" value="C:perinuclear endoplasmic reticulum"/>
    <property type="evidence" value="ECO:0007669"/>
    <property type="project" value="TreeGrafter"/>
</dbReference>
<dbReference type="OrthoDB" id="1854502at2759"/>
<evidence type="ECO:0000313" key="8">
    <source>
        <dbReference type="Proteomes" id="UP000053257"/>
    </source>
</evidence>
<feature type="domain" description="PH" evidence="6">
    <location>
        <begin position="30"/>
        <end position="122"/>
    </location>
</feature>
<dbReference type="InterPro" id="IPR011993">
    <property type="entry name" value="PH-like_dom_sf"/>
</dbReference>
<reference evidence="7 8" key="1">
    <citation type="journal article" date="2014" name="PLoS Genet.">
        <title>Analysis of the Phlebiopsis gigantea genome, transcriptome and secretome provides insight into its pioneer colonization strategies of wood.</title>
        <authorList>
            <person name="Hori C."/>
            <person name="Ishida T."/>
            <person name="Igarashi K."/>
            <person name="Samejima M."/>
            <person name="Suzuki H."/>
            <person name="Master E."/>
            <person name="Ferreira P."/>
            <person name="Ruiz-Duenas F.J."/>
            <person name="Held B."/>
            <person name="Canessa P."/>
            <person name="Larrondo L.F."/>
            <person name="Schmoll M."/>
            <person name="Druzhinina I.S."/>
            <person name="Kubicek C.P."/>
            <person name="Gaskell J.A."/>
            <person name="Kersten P."/>
            <person name="St John F."/>
            <person name="Glasner J."/>
            <person name="Sabat G."/>
            <person name="Splinter BonDurant S."/>
            <person name="Syed K."/>
            <person name="Yadav J."/>
            <person name="Mgbeahuruike A.C."/>
            <person name="Kovalchuk A."/>
            <person name="Asiegbu F.O."/>
            <person name="Lackner G."/>
            <person name="Hoffmeister D."/>
            <person name="Rencoret J."/>
            <person name="Gutierrez A."/>
            <person name="Sun H."/>
            <person name="Lindquist E."/>
            <person name="Barry K."/>
            <person name="Riley R."/>
            <person name="Grigoriev I.V."/>
            <person name="Henrissat B."/>
            <person name="Kues U."/>
            <person name="Berka R.M."/>
            <person name="Martinez A.T."/>
            <person name="Covert S.F."/>
            <person name="Blanchette R.A."/>
            <person name="Cullen D."/>
        </authorList>
    </citation>
    <scope>NUCLEOTIDE SEQUENCE [LARGE SCALE GENOMIC DNA]</scope>
    <source>
        <strain evidence="7 8">11061_1 CR5-6</strain>
    </source>
</reference>
<dbReference type="InterPro" id="IPR037239">
    <property type="entry name" value="OSBP_sf"/>
</dbReference>
<dbReference type="GO" id="GO:0030011">
    <property type="term" value="P:maintenance of cell polarity"/>
    <property type="evidence" value="ECO:0007669"/>
    <property type="project" value="TreeGrafter"/>
</dbReference>
<dbReference type="CDD" id="cd13289">
    <property type="entry name" value="PH_Osh3p_yeast"/>
    <property type="match status" value="1"/>
</dbReference>
<dbReference type="GO" id="GO:0035621">
    <property type="term" value="P:ER to Golgi ceramide transport"/>
    <property type="evidence" value="ECO:0007669"/>
    <property type="project" value="TreeGrafter"/>
</dbReference>
<dbReference type="AlphaFoldDB" id="A0A0C3S7U0"/>
<evidence type="ECO:0000313" key="7">
    <source>
        <dbReference type="EMBL" id="KIP12631.1"/>
    </source>
</evidence>
<evidence type="ECO:0000256" key="2">
    <source>
        <dbReference type="ARBA" id="ARBA00022448"/>
    </source>
</evidence>
<dbReference type="InterPro" id="IPR041680">
    <property type="entry name" value="PH_8"/>
</dbReference>
<dbReference type="SUPFAM" id="SSF144000">
    <property type="entry name" value="Oxysterol-binding protein-like"/>
    <property type="match status" value="1"/>
</dbReference>
<dbReference type="GO" id="GO:0006897">
    <property type="term" value="P:endocytosis"/>
    <property type="evidence" value="ECO:0007669"/>
    <property type="project" value="TreeGrafter"/>
</dbReference>
<dbReference type="GO" id="GO:0005886">
    <property type="term" value="C:plasma membrane"/>
    <property type="evidence" value="ECO:0007669"/>
    <property type="project" value="TreeGrafter"/>
</dbReference>
<dbReference type="GO" id="GO:0032541">
    <property type="term" value="C:cortical endoplasmic reticulum"/>
    <property type="evidence" value="ECO:0007669"/>
    <property type="project" value="TreeGrafter"/>
</dbReference>
<evidence type="ECO:0000256" key="5">
    <source>
        <dbReference type="SAM" id="MobiDB-lite"/>
    </source>
</evidence>
<dbReference type="Gene3D" id="3.30.70.3490">
    <property type="match status" value="1"/>
</dbReference>
<feature type="compositionally biased region" description="Acidic residues" evidence="5">
    <location>
        <begin position="352"/>
        <end position="365"/>
    </location>
</feature>
<dbReference type="PANTHER" id="PTHR10972">
    <property type="entry name" value="OXYSTEROL-BINDING PROTEIN-RELATED"/>
    <property type="match status" value="1"/>
</dbReference>
<dbReference type="FunFam" id="2.40.160.120:FF:000001">
    <property type="entry name" value="Oxysterol-binding protein"/>
    <property type="match status" value="1"/>
</dbReference>
<dbReference type="SUPFAM" id="SSF50729">
    <property type="entry name" value="PH domain-like"/>
    <property type="match status" value="1"/>
</dbReference>
<dbReference type="Pfam" id="PF15409">
    <property type="entry name" value="PH_8"/>
    <property type="match status" value="1"/>
</dbReference>
<evidence type="ECO:0000259" key="6">
    <source>
        <dbReference type="PROSITE" id="PS50003"/>
    </source>
</evidence>
<dbReference type="PROSITE" id="PS50003">
    <property type="entry name" value="PH_DOMAIN"/>
    <property type="match status" value="1"/>
</dbReference>
<dbReference type="Gene3D" id="2.40.160.120">
    <property type="match status" value="1"/>
</dbReference>
<dbReference type="InterPro" id="IPR000648">
    <property type="entry name" value="Oxysterol-bd"/>
</dbReference>
<keyword evidence="4" id="KW-0446">Lipid-binding</keyword>
<dbReference type="GO" id="GO:0006887">
    <property type="term" value="P:exocytosis"/>
    <property type="evidence" value="ECO:0007669"/>
    <property type="project" value="TreeGrafter"/>
</dbReference>
<dbReference type="PANTHER" id="PTHR10972:SF203">
    <property type="entry name" value="OXYSTEROL-BINDING PROTEIN HOMOLOG 3"/>
    <property type="match status" value="1"/>
</dbReference>
<evidence type="ECO:0000256" key="4">
    <source>
        <dbReference type="ARBA" id="ARBA00023121"/>
    </source>
</evidence>
<dbReference type="Pfam" id="PF01237">
    <property type="entry name" value="Oxysterol_BP"/>
    <property type="match status" value="1"/>
</dbReference>
<dbReference type="GO" id="GO:0005829">
    <property type="term" value="C:cytosol"/>
    <property type="evidence" value="ECO:0007669"/>
    <property type="project" value="TreeGrafter"/>
</dbReference>
<dbReference type="HOGENOM" id="CLU_007105_4_0_1"/>
<keyword evidence="2" id="KW-0813">Transport</keyword>
<dbReference type="Gene3D" id="2.30.29.30">
    <property type="entry name" value="Pleckstrin-homology domain (PH domain)/Phosphotyrosine-binding domain (PTB)"/>
    <property type="match status" value="1"/>
</dbReference>
<feature type="compositionally biased region" description="Polar residues" evidence="5">
    <location>
        <begin position="333"/>
        <end position="347"/>
    </location>
</feature>
<dbReference type="Proteomes" id="UP000053257">
    <property type="component" value="Unassembled WGS sequence"/>
</dbReference>
<dbReference type="GO" id="GO:0032934">
    <property type="term" value="F:sterol binding"/>
    <property type="evidence" value="ECO:0007669"/>
    <property type="project" value="TreeGrafter"/>
</dbReference>
<comment type="similarity">
    <text evidence="1">Belongs to the OSBP family.</text>
</comment>
<proteinExistence type="inferred from homology"/>
<organism evidence="7 8">
    <name type="scientific">Phlebiopsis gigantea (strain 11061_1 CR5-6)</name>
    <name type="common">White-rot fungus</name>
    <name type="synonym">Peniophora gigantea</name>
    <dbReference type="NCBI Taxonomy" id="745531"/>
    <lineage>
        <taxon>Eukaryota</taxon>
        <taxon>Fungi</taxon>
        <taxon>Dikarya</taxon>
        <taxon>Basidiomycota</taxon>
        <taxon>Agaricomycotina</taxon>
        <taxon>Agaricomycetes</taxon>
        <taxon>Polyporales</taxon>
        <taxon>Phanerochaetaceae</taxon>
        <taxon>Phlebiopsis</taxon>
    </lineage>
</organism>